<dbReference type="GO" id="GO:0016831">
    <property type="term" value="F:carboxy-lyase activity"/>
    <property type="evidence" value="ECO:0007669"/>
    <property type="project" value="InterPro"/>
</dbReference>
<organism evidence="2 3">
    <name type="scientific">Aspergillus tanneri</name>
    <dbReference type="NCBI Taxonomy" id="1220188"/>
    <lineage>
        <taxon>Eukaryota</taxon>
        <taxon>Fungi</taxon>
        <taxon>Dikarya</taxon>
        <taxon>Ascomycota</taxon>
        <taxon>Pezizomycotina</taxon>
        <taxon>Eurotiomycetes</taxon>
        <taxon>Eurotiomycetidae</taxon>
        <taxon>Eurotiales</taxon>
        <taxon>Aspergillaceae</taxon>
        <taxon>Aspergillus</taxon>
        <taxon>Aspergillus subgen. Circumdati</taxon>
    </lineage>
</organism>
<dbReference type="SUPFAM" id="SSF50475">
    <property type="entry name" value="FMN-binding split barrel"/>
    <property type="match status" value="1"/>
</dbReference>
<accession>A0A4S3JJ65</accession>
<evidence type="ECO:0000259" key="1">
    <source>
        <dbReference type="Pfam" id="PF01977"/>
    </source>
</evidence>
<dbReference type="STRING" id="1220188.A0A4S3JJ65"/>
<dbReference type="AlphaFoldDB" id="A0A4S3JJ65"/>
<dbReference type="VEuPathDB" id="FungiDB:EYZ11_005099"/>
<dbReference type="Proteomes" id="UP000308092">
    <property type="component" value="Unassembled WGS sequence"/>
</dbReference>
<evidence type="ECO:0000313" key="2">
    <source>
        <dbReference type="EMBL" id="THC95412.1"/>
    </source>
</evidence>
<dbReference type="InterPro" id="IPR002830">
    <property type="entry name" value="UbiD"/>
</dbReference>
<dbReference type="GO" id="GO:0033494">
    <property type="term" value="P:ferulate metabolic process"/>
    <property type="evidence" value="ECO:0007669"/>
    <property type="project" value="TreeGrafter"/>
</dbReference>
<comment type="caution">
    <text evidence="2">The sequence shown here is derived from an EMBL/GenBank/DDBJ whole genome shotgun (WGS) entry which is preliminary data.</text>
</comment>
<name>A0A4S3JJ65_9EURO</name>
<dbReference type="EMBL" id="SOSA01000158">
    <property type="protein sequence ID" value="THC95412.1"/>
    <property type="molecule type" value="Genomic_DNA"/>
</dbReference>
<evidence type="ECO:0000313" key="3">
    <source>
        <dbReference type="Proteomes" id="UP000308092"/>
    </source>
</evidence>
<proteinExistence type="predicted"/>
<sequence>MAPTNQADYSFRAFIEALKADDGLVEIDTEIDSNMEPPAITCAPGSPRMSRRDRYNRLARDLAVPTTTSMREILDKMLSVSQLSPIILKLLMGPCEGEFTYGYRAQHIWQIHKMWKEEGKDTPWALSFGVPPTAIMASSMPIPDGITEAGYVGAITGRALELVKCDTNHLCSTANAEIVLEGTLNY</sequence>
<gene>
    <name evidence="2" type="ORF">EYZ11_005099</name>
</gene>
<dbReference type="GO" id="GO:0005737">
    <property type="term" value="C:cytoplasm"/>
    <property type="evidence" value="ECO:0007669"/>
    <property type="project" value="TreeGrafter"/>
</dbReference>
<feature type="domain" description="3-octaprenyl-4-hydroxybenzoate carboxy-lyase-like Rift-related" evidence="1">
    <location>
        <begin position="105"/>
        <end position="184"/>
    </location>
</feature>
<protein>
    <recommendedName>
        <fullName evidence="1">3-octaprenyl-4-hydroxybenzoate carboxy-lyase-like Rift-related domain-containing protein</fullName>
    </recommendedName>
</protein>
<dbReference type="PANTHER" id="PTHR30108:SF17">
    <property type="entry name" value="FERULIC ACID DECARBOXYLASE 1"/>
    <property type="match status" value="1"/>
</dbReference>
<reference evidence="2 3" key="1">
    <citation type="submission" date="2019-03" db="EMBL/GenBank/DDBJ databases">
        <title>The genome sequence of a newly discovered highly antifungal drug resistant Aspergillus species, Aspergillus tanneri NIH 1004.</title>
        <authorList>
            <person name="Mounaud S."/>
            <person name="Singh I."/>
            <person name="Joardar V."/>
            <person name="Pakala S."/>
            <person name="Pakala S."/>
            <person name="Venepally P."/>
            <person name="Hoover J."/>
            <person name="Nierman W."/>
            <person name="Chung J."/>
            <person name="Losada L."/>
        </authorList>
    </citation>
    <scope>NUCLEOTIDE SEQUENCE [LARGE SCALE GENOMIC DNA]</scope>
    <source>
        <strain evidence="2 3">NIH1004</strain>
    </source>
</reference>
<dbReference type="Pfam" id="PF01977">
    <property type="entry name" value="UbiD"/>
    <property type="match status" value="1"/>
</dbReference>
<dbReference type="PANTHER" id="PTHR30108">
    <property type="entry name" value="3-OCTAPRENYL-4-HYDROXYBENZOATE CARBOXY-LYASE-RELATED"/>
    <property type="match status" value="1"/>
</dbReference>
<keyword evidence="3" id="KW-1185">Reference proteome</keyword>
<dbReference type="GO" id="GO:0046281">
    <property type="term" value="P:cinnamic acid catabolic process"/>
    <property type="evidence" value="ECO:0007669"/>
    <property type="project" value="TreeGrafter"/>
</dbReference>
<dbReference type="InterPro" id="IPR048304">
    <property type="entry name" value="UbiD_Rift_dom"/>
</dbReference>